<gene>
    <name evidence="2" type="ORF">CLOHIR_01710</name>
</gene>
<sequence>MVEMKNIAKNTYFIKGGTNTGVYTYGNNAAIIDPGLAGARPKRILKKIEDAGFELKYILNTHEHDDHYGGCGQIKEQKPSVINVSSAYGSLYIENPILFPTYIVGGNSCEIMINASKMKERDITTVDKVITEGIFDLNTGECIEDDERTLSENEIRVVDLKGHTEGSMGFLTPDGVFFIGDLLVGEEMLDKFDFLFTFDVTKQLKSLDKLESMEYDKIVLGHSREIITREESKALIEKNRAAVIKYINQVKEILSKEELGYDKLLKHIIIDNDLKCNYKEYHFFKSALVSLVAYLLDNGDIDYKIEDGELLYFLKEN</sequence>
<proteinExistence type="predicted"/>
<dbReference type="PANTHER" id="PTHR42951">
    <property type="entry name" value="METALLO-BETA-LACTAMASE DOMAIN-CONTAINING"/>
    <property type="match status" value="1"/>
</dbReference>
<feature type="domain" description="Metallo-beta-lactamase" evidence="1">
    <location>
        <begin position="17"/>
        <end position="222"/>
    </location>
</feature>
<accession>B6G0Q4</accession>
<evidence type="ECO:0000259" key="1">
    <source>
        <dbReference type="SMART" id="SM00849"/>
    </source>
</evidence>
<keyword evidence="3" id="KW-1185">Reference proteome</keyword>
<dbReference type="SUPFAM" id="SSF56281">
    <property type="entry name" value="Metallo-hydrolase/oxidoreductase"/>
    <property type="match status" value="1"/>
</dbReference>
<dbReference type="InterPro" id="IPR001279">
    <property type="entry name" value="Metallo-B-lactamas"/>
</dbReference>
<name>B6G0Q4_PEPHT</name>
<dbReference type="InterPro" id="IPR050855">
    <property type="entry name" value="NDM-1-like"/>
</dbReference>
<dbReference type="Gene3D" id="3.60.15.10">
    <property type="entry name" value="Ribonuclease Z/Hydroxyacylglutathione hydrolase-like"/>
    <property type="match status" value="1"/>
</dbReference>
<dbReference type="eggNOG" id="COG0491">
    <property type="taxonomic scope" value="Bacteria"/>
</dbReference>
<reference evidence="2 3" key="1">
    <citation type="submission" date="2008-09" db="EMBL/GenBank/DDBJ databases">
        <authorList>
            <person name="Fulton L."/>
            <person name="Clifton S."/>
            <person name="Fulton B."/>
            <person name="Xu J."/>
            <person name="Minx P."/>
            <person name="Pepin K.H."/>
            <person name="Johnson M."/>
            <person name="Thiruvilangam P."/>
            <person name="Bhonagiri V."/>
            <person name="Nash W.E."/>
            <person name="Mardis E.R."/>
            <person name="Wilson R.K."/>
        </authorList>
    </citation>
    <scope>NUCLEOTIDE SEQUENCE [LARGE SCALE GENOMIC DNA]</scope>
    <source>
        <strain evidence="2 3">DSM 13275</strain>
    </source>
</reference>
<dbReference type="Proteomes" id="UP000003178">
    <property type="component" value="Unassembled WGS sequence"/>
</dbReference>
<dbReference type="AlphaFoldDB" id="B6G0Q4"/>
<protein>
    <submittedName>
        <fullName evidence="2">Metallo-beta-lactamase domain protein</fullName>
    </submittedName>
</protein>
<reference evidence="2 3" key="2">
    <citation type="submission" date="2008-10" db="EMBL/GenBank/DDBJ databases">
        <title>Draft genome sequence of Clostridium hiranonis (DSM 13275).</title>
        <authorList>
            <person name="Sudarsanam P."/>
            <person name="Ley R."/>
            <person name="Guruge J."/>
            <person name="Turnbaugh P.J."/>
            <person name="Mahowald M."/>
            <person name="Liep D."/>
            <person name="Gordon J."/>
        </authorList>
    </citation>
    <scope>NUCLEOTIDE SEQUENCE [LARGE SCALE GENOMIC DNA]</scope>
    <source>
        <strain evidence="2 3">DSM 13275</strain>
    </source>
</reference>
<evidence type="ECO:0000313" key="2">
    <source>
        <dbReference type="EMBL" id="EEA84630.1"/>
    </source>
</evidence>
<organism evidence="2 3">
    <name type="scientific">Peptacetobacter hiranonis (strain DSM 13275 / JCM 10541 / KCTC 15199 / TO-931)</name>
    <name type="common">Clostridium hiranonis</name>
    <dbReference type="NCBI Taxonomy" id="500633"/>
    <lineage>
        <taxon>Bacteria</taxon>
        <taxon>Bacillati</taxon>
        <taxon>Bacillota</taxon>
        <taxon>Clostridia</taxon>
        <taxon>Peptostreptococcales</taxon>
        <taxon>Peptostreptococcaceae</taxon>
        <taxon>Peptacetobacter</taxon>
    </lineage>
</organism>
<dbReference type="Pfam" id="PF00753">
    <property type="entry name" value="Lactamase_B"/>
    <property type="match status" value="1"/>
</dbReference>
<dbReference type="EMBL" id="ABWP01000068">
    <property type="protein sequence ID" value="EEA84630.1"/>
    <property type="molecule type" value="Genomic_DNA"/>
</dbReference>
<dbReference type="HOGENOM" id="CLU_061754_1_0_9"/>
<dbReference type="CDD" id="cd07743">
    <property type="entry name" value="metallo-hydrolase-like_MBL-fold"/>
    <property type="match status" value="1"/>
</dbReference>
<dbReference type="PANTHER" id="PTHR42951:SF14">
    <property type="entry name" value="METALLO-BETA-LACTAMASE SUPERFAMILY PROTEIN"/>
    <property type="match status" value="1"/>
</dbReference>
<dbReference type="STRING" id="500633.CLOHIR_01710"/>
<evidence type="ECO:0000313" key="3">
    <source>
        <dbReference type="Proteomes" id="UP000003178"/>
    </source>
</evidence>
<comment type="caution">
    <text evidence="2">The sequence shown here is derived from an EMBL/GenBank/DDBJ whole genome shotgun (WGS) entry which is preliminary data.</text>
</comment>
<dbReference type="InterPro" id="IPR036866">
    <property type="entry name" value="RibonucZ/Hydroxyglut_hydro"/>
</dbReference>
<dbReference type="SMART" id="SM00849">
    <property type="entry name" value="Lactamase_B"/>
    <property type="match status" value="1"/>
</dbReference>